<dbReference type="PROSITE" id="PS51194">
    <property type="entry name" value="HELICASE_CTER"/>
    <property type="match status" value="1"/>
</dbReference>
<evidence type="ECO:0000259" key="5">
    <source>
        <dbReference type="PROSITE" id="PS51192"/>
    </source>
</evidence>
<feature type="domain" description="Helicase ATP-binding" evidence="5">
    <location>
        <begin position="295"/>
        <end position="466"/>
    </location>
</feature>
<name>A0ABS3BXE6_9BACT</name>
<dbReference type="SMART" id="SM00487">
    <property type="entry name" value="DEXDc"/>
    <property type="match status" value="1"/>
</dbReference>
<evidence type="ECO:0000256" key="1">
    <source>
        <dbReference type="ARBA" id="ARBA00022741"/>
    </source>
</evidence>
<evidence type="ECO:0000256" key="3">
    <source>
        <dbReference type="ARBA" id="ARBA00022806"/>
    </source>
</evidence>
<evidence type="ECO:0000313" key="7">
    <source>
        <dbReference type="EMBL" id="MBN7809533.1"/>
    </source>
</evidence>
<dbReference type="InterPro" id="IPR001650">
    <property type="entry name" value="Helicase_C-like"/>
</dbReference>
<dbReference type="Gene3D" id="3.40.50.300">
    <property type="entry name" value="P-loop containing nucleotide triphosphate hydrolases"/>
    <property type="match status" value="2"/>
</dbReference>
<dbReference type="PROSITE" id="PS51192">
    <property type="entry name" value="HELICASE_ATP_BIND_1"/>
    <property type="match status" value="1"/>
</dbReference>
<dbReference type="EMBL" id="JAFKCT010000001">
    <property type="protein sequence ID" value="MBN7809533.1"/>
    <property type="molecule type" value="Genomic_DNA"/>
</dbReference>
<comment type="caution">
    <text evidence="7">The sequence shown here is derived from an EMBL/GenBank/DDBJ whole genome shotgun (WGS) entry which is preliminary data.</text>
</comment>
<dbReference type="InterPro" id="IPR011545">
    <property type="entry name" value="DEAD/DEAH_box_helicase_dom"/>
</dbReference>
<organism evidence="7 8">
    <name type="scientific">Algoriphagus oliviformis</name>
    <dbReference type="NCBI Taxonomy" id="2811231"/>
    <lineage>
        <taxon>Bacteria</taxon>
        <taxon>Pseudomonadati</taxon>
        <taxon>Bacteroidota</taxon>
        <taxon>Cytophagia</taxon>
        <taxon>Cytophagales</taxon>
        <taxon>Cyclobacteriaceae</taxon>
        <taxon>Algoriphagus</taxon>
    </lineage>
</organism>
<proteinExistence type="predicted"/>
<keyword evidence="3 7" id="KW-0347">Helicase</keyword>
<keyword evidence="1" id="KW-0547">Nucleotide-binding</keyword>
<dbReference type="Pfam" id="PF00270">
    <property type="entry name" value="DEAD"/>
    <property type="match status" value="1"/>
</dbReference>
<dbReference type="Pfam" id="PF00271">
    <property type="entry name" value="Helicase_C"/>
    <property type="match status" value="1"/>
</dbReference>
<evidence type="ECO:0000256" key="4">
    <source>
        <dbReference type="ARBA" id="ARBA00022840"/>
    </source>
</evidence>
<gene>
    <name evidence="7" type="ORF">J0A68_01110</name>
</gene>
<evidence type="ECO:0000259" key="6">
    <source>
        <dbReference type="PROSITE" id="PS51194"/>
    </source>
</evidence>
<protein>
    <submittedName>
        <fullName evidence="7">DEAD/DEAH box helicase</fullName>
    </submittedName>
</protein>
<keyword evidence="2" id="KW-0378">Hydrolase</keyword>
<dbReference type="SMART" id="SM00490">
    <property type="entry name" value="HELICc"/>
    <property type="match status" value="1"/>
</dbReference>
<dbReference type="InterPro" id="IPR027417">
    <property type="entry name" value="P-loop_NTPase"/>
</dbReference>
<accession>A0ABS3BXE6</accession>
<feature type="domain" description="Helicase C-terminal" evidence="6">
    <location>
        <begin position="569"/>
        <end position="776"/>
    </location>
</feature>
<dbReference type="Proteomes" id="UP000664317">
    <property type="component" value="Unassembled WGS sequence"/>
</dbReference>
<keyword evidence="4" id="KW-0067">ATP-binding</keyword>
<evidence type="ECO:0000256" key="2">
    <source>
        <dbReference type="ARBA" id="ARBA00022801"/>
    </source>
</evidence>
<keyword evidence="8" id="KW-1185">Reference proteome</keyword>
<sequence length="1046" mass="118112">MYNSKTEQVIRNAPQIDGSETDGLPQYLTRIYARIVSIRHRFDGSKKIDKRLRLDIAELRKLANNLESLTVLNVNNVNHVSAAFVAGTAHHLLQLIRDQAYVGQNLDYQLVPAWMSSILLFLIGESPADAAEIAGKISATKGDTVKDQFSNSILLLASGQLEALRSIQPIFKNYTATENNIEAEDFLWHQLLLGLQQMAGVFLGITSLKYGYFQEVINLSVQEVSYGDGIFKSGYAGQYHLAILLKTLEPKLISRGIINVEPPIDIDRSDWFMFLQRMAITRPYLWENHFDAIKTGFLNHGNSAVLTFPTGAGKTTVAELKIASTMMAGRSVLYLVPTHALEDQINRDLKILFNNIDTDLLEIGGEFTDLNNEVLSTINVMTPERCLTVLDMSSESFTEIGLVVFDEFHLVNGREDRLDKRSLDAMYCLLRLFTEVPNSDFLLMSAMVENGSEIADWVSKITDRKCVAFTSNWKPTRQLQGCIVYPNHELEELKTLIKSTPRKKPKSGPPSTLKKKILATPHQIFSLRNIWDASRGNDFFIGKLSGKKVNLGMNNFWSISSNRNQVAAELASFFVNSGIKTLVFVNNPIVAKSTSKYLNELLDQRDLSFRTFSNLHSKRMESLNIELGDLKHSFFSLDKQVATHHGLLLPVERQLNELLFKSKSGINAIVATATLAQGINLPVEVVIIAGDDRFDEDTALTEKLLAHEILNVAGRAGRAGTAAQGVVLIVPGNVIAFENKSEAPDAWVNLQKQIFSKSDQCLTINDPLTRFLDEVSSVNENRSLSQNAKSLLFRLHTEENARTSTKNIFSKSFAWYKAEQTGNSNFFDQFENLIKRRESLALDLLYDEWVEIVSLKTGFDPKIIEELGNSLEESELRELLGFSLRKWIYWFLTWLRESETRVAEMFPSLAARAQLARVLGFQVTKFELSEIAERILSIEPILTAFVEGESYLTINNLIPGKSDDYLTKARHFILRLVPQISFAMGAVSLTFKERLLSLDYDQDDIPFIVKNLATLIREGLDTQEKLQFKMENRTYLRVQIHNEFKI</sequence>
<dbReference type="InterPro" id="IPR050474">
    <property type="entry name" value="Hel308_SKI2-like"/>
</dbReference>
<dbReference type="PANTHER" id="PTHR47961">
    <property type="entry name" value="DNA POLYMERASE THETA, PUTATIVE (AFU_ORTHOLOGUE AFUA_1G05260)-RELATED"/>
    <property type="match status" value="1"/>
</dbReference>
<reference evidence="7 8" key="1">
    <citation type="submission" date="2021-03" db="EMBL/GenBank/DDBJ databases">
        <title>novel species isolated from a fishpond in China.</title>
        <authorList>
            <person name="Lu H."/>
            <person name="Cai Z."/>
        </authorList>
    </citation>
    <scope>NUCLEOTIDE SEQUENCE [LARGE SCALE GENOMIC DNA]</scope>
    <source>
        <strain evidence="7 8">H41</strain>
    </source>
</reference>
<dbReference type="RefSeq" id="WP_206576336.1">
    <property type="nucleotide sequence ID" value="NZ_JAFKCT010000001.1"/>
</dbReference>
<dbReference type="GO" id="GO:0004386">
    <property type="term" value="F:helicase activity"/>
    <property type="evidence" value="ECO:0007669"/>
    <property type="project" value="UniProtKB-KW"/>
</dbReference>
<evidence type="ECO:0000313" key="8">
    <source>
        <dbReference type="Proteomes" id="UP000664317"/>
    </source>
</evidence>
<dbReference type="PANTHER" id="PTHR47961:SF6">
    <property type="entry name" value="DNA-DIRECTED DNA POLYMERASE"/>
    <property type="match status" value="1"/>
</dbReference>
<dbReference type="SUPFAM" id="SSF52540">
    <property type="entry name" value="P-loop containing nucleoside triphosphate hydrolases"/>
    <property type="match status" value="1"/>
</dbReference>
<dbReference type="InterPro" id="IPR014001">
    <property type="entry name" value="Helicase_ATP-bd"/>
</dbReference>